<evidence type="ECO:0000259" key="4">
    <source>
        <dbReference type="Pfam" id="PF02894"/>
    </source>
</evidence>
<evidence type="ECO:0000313" key="5">
    <source>
        <dbReference type="EMBL" id="QGA28214.1"/>
    </source>
</evidence>
<keyword evidence="2" id="KW-0560">Oxidoreductase</keyword>
<reference evidence="5 6" key="1">
    <citation type="submission" date="2019-10" db="EMBL/GenBank/DDBJ databases">
        <authorList>
            <person name="Dong K."/>
        </authorList>
    </citation>
    <scope>NUCLEOTIDE SEQUENCE [LARGE SCALE GENOMIC DNA]</scope>
    <source>
        <strain evidence="6">dk4302</strain>
    </source>
</reference>
<dbReference type="SUPFAM" id="SSF55347">
    <property type="entry name" value="Glyceraldehyde-3-phosphate dehydrogenase-like, C-terminal domain"/>
    <property type="match status" value="1"/>
</dbReference>
<dbReference type="InterPro" id="IPR000683">
    <property type="entry name" value="Gfo/Idh/MocA-like_OxRdtase_N"/>
</dbReference>
<evidence type="ECO:0000256" key="2">
    <source>
        <dbReference type="ARBA" id="ARBA00023002"/>
    </source>
</evidence>
<dbReference type="Pfam" id="PF01408">
    <property type="entry name" value="GFO_IDH_MocA"/>
    <property type="match status" value="1"/>
</dbReference>
<evidence type="ECO:0000256" key="1">
    <source>
        <dbReference type="ARBA" id="ARBA00010928"/>
    </source>
</evidence>
<keyword evidence="6" id="KW-1185">Reference proteome</keyword>
<proteinExistence type="inferred from homology"/>
<dbReference type="GO" id="GO:0000166">
    <property type="term" value="F:nucleotide binding"/>
    <property type="evidence" value="ECO:0007669"/>
    <property type="project" value="InterPro"/>
</dbReference>
<evidence type="ECO:0000313" key="6">
    <source>
        <dbReference type="Proteomes" id="UP000326921"/>
    </source>
</evidence>
<dbReference type="SUPFAM" id="SSF51735">
    <property type="entry name" value="NAD(P)-binding Rossmann-fold domains"/>
    <property type="match status" value="1"/>
</dbReference>
<dbReference type="Proteomes" id="UP000326921">
    <property type="component" value="Chromosome"/>
</dbReference>
<gene>
    <name evidence="5" type="ORF">GFH32_08860</name>
</gene>
<dbReference type="Pfam" id="PF02894">
    <property type="entry name" value="GFO_IDH_MocA_C"/>
    <property type="match status" value="1"/>
</dbReference>
<feature type="domain" description="Gfo/Idh/MocA-like oxidoreductase N-terminal" evidence="3">
    <location>
        <begin position="9"/>
        <end position="125"/>
    </location>
</feature>
<comment type="similarity">
    <text evidence="1">Belongs to the Gfo/Idh/MocA family.</text>
</comment>
<accession>A0A5Q0QFT8</accession>
<dbReference type="Gene3D" id="3.40.50.720">
    <property type="entry name" value="NAD(P)-binding Rossmann-like Domain"/>
    <property type="match status" value="1"/>
</dbReference>
<dbReference type="PANTHER" id="PTHR43708">
    <property type="entry name" value="CONSERVED EXPRESSED OXIDOREDUCTASE (EUROFUNG)"/>
    <property type="match status" value="1"/>
</dbReference>
<organism evidence="5 6">
    <name type="scientific">Sphingobacterium zhuxiongii</name>
    <dbReference type="NCBI Taxonomy" id="2662364"/>
    <lineage>
        <taxon>Bacteria</taxon>
        <taxon>Pseudomonadati</taxon>
        <taxon>Bacteroidota</taxon>
        <taxon>Sphingobacteriia</taxon>
        <taxon>Sphingobacteriales</taxon>
        <taxon>Sphingobacteriaceae</taxon>
        <taxon>Sphingobacterium</taxon>
    </lineage>
</organism>
<dbReference type="PANTHER" id="PTHR43708:SF5">
    <property type="entry name" value="CONSERVED EXPRESSED OXIDOREDUCTASE (EUROFUNG)-RELATED"/>
    <property type="match status" value="1"/>
</dbReference>
<dbReference type="InterPro" id="IPR051317">
    <property type="entry name" value="Gfo/Idh/MocA_oxidoreduct"/>
</dbReference>
<name>A0A5Q0QFT8_9SPHI</name>
<protein>
    <submittedName>
        <fullName evidence="5">Gfo/Idh/MocA family oxidoreductase</fullName>
    </submittedName>
</protein>
<dbReference type="InterPro" id="IPR004104">
    <property type="entry name" value="Gfo/Idh/MocA-like_OxRdtase_C"/>
</dbReference>
<feature type="domain" description="Gfo/Idh/MocA-like oxidoreductase C-terminal" evidence="4">
    <location>
        <begin position="137"/>
        <end position="340"/>
    </location>
</feature>
<evidence type="ECO:0000259" key="3">
    <source>
        <dbReference type="Pfam" id="PF01408"/>
    </source>
</evidence>
<sequence length="350" mass="39450">MPKNSYPIYMIGAGGIIEDAHLPAYRKANWPIAGIYDIDTNKAFKLKEKFDINTCYDSLSALVSEAPKHAIFDIAVPASQLLAIIAQLPDGAYIMMQKPMGETLTEAKKIRDLVVAKKMIASVNFQMKFIPSLLAAKKMVDQGIIGELHDIEIRMNIYHPWELWNFLFGLPRMEMLYHSIHYMDIIKHFLGMPSAVYAKTFQHPKQMQLSSTRSIILFDYQQAIRAFVNTNHGHDYGLKYQDSFIKLEGTKGAIKAVIGKNINFPQGEPDSFEYYLTDHPSKGWISKEVAGHWYPDAFIATMADLMCAIEDPTAIHDTSIHKAFDTMRLVEAAYLSNDTGGTAIPDESAF</sequence>
<dbReference type="Gene3D" id="3.30.360.10">
    <property type="entry name" value="Dihydrodipicolinate Reductase, domain 2"/>
    <property type="match status" value="1"/>
</dbReference>
<dbReference type="EMBL" id="CP045652">
    <property type="protein sequence ID" value="QGA28214.1"/>
    <property type="molecule type" value="Genomic_DNA"/>
</dbReference>
<dbReference type="KEGG" id="sphe:GFH32_08860"/>
<dbReference type="GO" id="GO:0016491">
    <property type="term" value="F:oxidoreductase activity"/>
    <property type="evidence" value="ECO:0007669"/>
    <property type="project" value="UniProtKB-KW"/>
</dbReference>
<dbReference type="AlphaFoldDB" id="A0A5Q0QFT8"/>
<dbReference type="InterPro" id="IPR036291">
    <property type="entry name" value="NAD(P)-bd_dom_sf"/>
</dbReference>